<dbReference type="EMBL" id="DS232246">
    <property type="protein sequence ID" value="EDS38357.1"/>
    <property type="molecule type" value="Genomic_DNA"/>
</dbReference>
<dbReference type="EnsemblMetazoa" id="CPIJ011896-RA">
    <property type="protein sequence ID" value="CPIJ011896-PA"/>
    <property type="gene ID" value="CPIJ011896"/>
</dbReference>
<evidence type="ECO:0000313" key="1">
    <source>
        <dbReference type="EMBL" id="EDS38357.1"/>
    </source>
</evidence>
<organism>
    <name type="scientific">Culex quinquefasciatus</name>
    <name type="common">Southern house mosquito</name>
    <name type="synonym">Culex pungens</name>
    <dbReference type="NCBI Taxonomy" id="7176"/>
    <lineage>
        <taxon>Eukaryota</taxon>
        <taxon>Metazoa</taxon>
        <taxon>Ecdysozoa</taxon>
        <taxon>Arthropoda</taxon>
        <taxon>Hexapoda</taxon>
        <taxon>Insecta</taxon>
        <taxon>Pterygota</taxon>
        <taxon>Neoptera</taxon>
        <taxon>Endopterygota</taxon>
        <taxon>Diptera</taxon>
        <taxon>Nematocera</taxon>
        <taxon>Culicoidea</taxon>
        <taxon>Culicidae</taxon>
        <taxon>Culicinae</taxon>
        <taxon>Culicini</taxon>
        <taxon>Culex</taxon>
        <taxon>Culex</taxon>
    </lineage>
</organism>
<dbReference type="InParanoid" id="B0X0W5"/>
<gene>
    <name evidence="2" type="primary">6046020</name>
    <name evidence="1" type="ORF">CpipJ_CPIJ011896</name>
</gene>
<dbReference type="VEuPathDB" id="VectorBase:CPIJ011896"/>
<name>B0X0W5_CULQU</name>
<accession>B0X0W5</accession>
<evidence type="ECO:0000313" key="3">
    <source>
        <dbReference type="Proteomes" id="UP000002320"/>
    </source>
</evidence>
<keyword evidence="3" id="KW-1185">Reference proteome</keyword>
<dbReference type="HOGENOM" id="CLU_2887950_0_0_1"/>
<proteinExistence type="predicted"/>
<reference evidence="2" key="2">
    <citation type="submission" date="2021-02" db="UniProtKB">
        <authorList>
            <consortium name="EnsemblMetazoa"/>
        </authorList>
    </citation>
    <scope>IDENTIFICATION</scope>
    <source>
        <strain evidence="2">JHB</strain>
    </source>
</reference>
<protein>
    <submittedName>
        <fullName evidence="1 2">Zinc finger protein</fullName>
    </submittedName>
</protein>
<dbReference type="KEGG" id="cqu:CpipJ_CPIJ011896"/>
<reference evidence="1" key="1">
    <citation type="submission" date="2007-03" db="EMBL/GenBank/DDBJ databases">
        <title>Annotation of Culex pipiens quinquefasciatus.</title>
        <authorList>
            <consortium name="The Broad Institute Genome Sequencing Platform"/>
            <person name="Atkinson P.W."/>
            <person name="Hemingway J."/>
            <person name="Christensen B.M."/>
            <person name="Higgs S."/>
            <person name="Kodira C."/>
            <person name="Hannick L."/>
            <person name="Megy K."/>
            <person name="O'Leary S."/>
            <person name="Pearson M."/>
            <person name="Haas B.J."/>
            <person name="Mauceli E."/>
            <person name="Wortman J.R."/>
            <person name="Lee N.H."/>
            <person name="Guigo R."/>
            <person name="Stanke M."/>
            <person name="Alvarado L."/>
            <person name="Amedeo P."/>
            <person name="Antoine C.H."/>
            <person name="Arensburger P."/>
            <person name="Bidwell S.L."/>
            <person name="Crawford M."/>
            <person name="Camaro F."/>
            <person name="Devon K."/>
            <person name="Engels R."/>
            <person name="Hammond M."/>
            <person name="Howarth C."/>
            <person name="Koehrsen M."/>
            <person name="Lawson D."/>
            <person name="Montgomery P."/>
            <person name="Nene V."/>
            <person name="Nusbaum C."/>
            <person name="Puiu D."/>
            <person name="Romero-Severson J."/>
            <person name="Severson D.W."/>
            <person name="Shumway M."/>
            <person name="Sisk P."/>
            <person name="Stolte C."/>
            <person name="Zeng Q."/>
            <person name="Eisenstadt E."/>
            <person name="Fraser-Liggett C."/>
            <person name="Strausberg R."/>
            <person name="Galagan J."/>
            <person name="Birren B."/>
            <person name="Collins F.H."/>
        </authorList>
    </citation>
    <scope>NUCLEOTIDE SEQUENCE [LARGE SCALE GENOMIC DNA]</scope>
    <source>
        <strain evidence="1">JHB</strain>
    </source>
</reference>
<dbReference type="Proteomes" id="UP000002320">
    <property type="component" value="Unassembled WGS sequence"/>
</dbReference>
<sequence length="63" mass="6942">MVDLGGPTAGAGDPWNRFKNHINNKGSLMSIPLSKIPEISQLHFELNRRITDHEMEPGTTSSP</sequence>
<dbReference type="AlphaFoldDB" id="B0X0W5"/>
<evidence type="ECO:0000313" key="2">
    <source>
        <dbReference type="EnsemblMetazoa" id="CPIJ011896-PA"/>
    </source>
</evidence>